<organism evidence="2 3">
    <name type="scientific">Globodera rostochiensis</name>
    <name type="common">Golden nematode worm</name>
    <name type="synonym">Heterodera rostochiensis</name>
    <dbReference type="NCBI Taxonomy" id="31243"/>
    <lineage>
        <taxon>Eukaryota</taxon>
        <taxon>Metazoa</taxon>
        <taxon>Ecdysozoa</taxon>
        <taxon>Nematoda</taxon>
        <taxon>Chromadorea</taxon>
        <taxon>Rhabditida</taxon>
        <taxon>Tylenchina</taxon>
        <taxon>Tylenchomorpha</taxon>
        <taxon>Tylenchoidea</taxon>
        <taxon>Heteroderidae</taxon>
        <taxon>Heteroderinae</taxon>
        <taxon>Globodera</taxon>
    </lineage>
</organism>
<feature type="region of interest" description="Disordered" evidence="1">
    <location>
        <begin position="257"/>
        <end position="329"/>
    </location>
</feature>
<proteinExistence type="predicted"/>
<evidence type="ECO:0000313" key="2">
    <source>
        <dbReference type="Proteomes" id="UP000887572"/>
    </source>
</evidence>
<dbReference type="GO" id="GO:0005886">
    <property type="term" value="C:plasma membrane"/>
    <property type="evidence" value="ECO:0007669"/>
    <property type="project" value="TreeGrafter"/>
</dbReference>
<dbReference type="PANTHER" id="PTHR24372">
    <property type="entry name" value="GLYCOPROTEIN HORMONE RECEPTOR"/>
    <property type="match status" value="1"/>
</dbReference>
<feature type="compositionally biased region" description="Basic and acidic residues" evidence="1">
    <location>
        <begin position="161"/>
        <end position="177"/>
    </location>
</feature>
<dbReference type="GO" id="GO:0007189">
    <property type="term" value="P:adenylate cyclase-activating G protein-coupled receptor signaling pathway"/>
    <property type="evidence" value="ECO:0007669"/>
    <property type="project" value="TreeGrafter"/>
</dbReference>
<dbReference type="WBParaSite" id="Gr19_v10_g7111.t1">
    <property type="protein sequence ID" value="Gr19_v10_g7111.t1"/>
    <property type="gene ID" value="Gr19_v10_g7111"/>
</dbReference>
<name>A0A914I408_GLORO</name>
<feature type="compositionally biased region" description="Low complexity" evidence="1">
    <location>
        <begin position="142"/>
        <end position="152"/>
    </location>
</feature>
<dbReference type="PANTHER" id="PTHR24372:SF74">
    <property type="entry name" value="LP13728P"/>
    <property type="match status" value="1"/>
</dbReference>
<dbReference type="GO" id="GO:0008528">
    <property type="term" value="F:G protein-coupled peptide receptor activity"/>
    <property type="evidence" value="ECO:0007669"/>
    <property type="project" value="TreeGrafter"/>
</dbReference>
<dbReference type="GO" id="GO:0009755">
    <property type="term" value="P:hormone-mediated signaling pathway"/>
    <property type="evidence" value="ECO:0007669"/>
    <property type="project" value="TreeGrafter"/>
</dbReference>
<feature type="compositionally biased region" description="Polar residues" evidence="1">
    <location>
        <begin position="213"/>
        <end position="222"/>
    </location>
</feature>
<feature type="region of interest" description="Disordered" evidence="1">
    <location>
        <begin position="96"/>
        <end position="222"/>
    </location>
</feature>
<feature type="compositionally biased region" description="Acidic residues" evidence="1">
    <location>
        <begin position="99"/>
        <end position="115"/>
    </location>
</feature>
<evidence type="ECO:0000313" key="3">
    <source>
        <dbReference type="WBParaSite" id="Gr19_v10_g7111.t1"/>
    </source>
</evidence>
<dbReference type="Proteomes" id="UP000887572">
    <property type="component" value="Unplaced"/>
</dbReference>
<reference evidence="3" key="1">
    <citation type="submission" date="2022-11" db="UniProtKB">
        <authorList>
            <consortium name="WormBaseParasite"/>
        </authorList>
    </citation>
    <scope>IDENTIFICATION</scope>
</reference>
<evidence type="ECO:0000256" key="1">
    <source>
        <dbReference type="SAM" id="MobiDB-lite"/>
    </source>
</evidence>
<accession>A0A914I408</accession>
<dbReference type="AlphaFoldDB" id="A0A914I408"/>
<sequence>MGRPLITLSSAKWCLVLFYPINSCANPLLYVFLTRIWRDAKRKSAAVLRKSLANAGGTLSLNRLELFYATAPNGQRRGSGPAAVALEKLLRRLSAANVQEEDGHDGDDDDDEEEDERNRSNTVHCCGGNEQRMKMMALRRANSSNGSTSNSTKGRRKKRRSSTDDSRANILAERKLSSDSLAFRKSVKPKVPTPYTQLRRKSQPDPLRAKISSPPQMSDISESSTASMCSSVLKSVGGVGAVSATAAAAAAVQQAEAKTKKSGGGTNGKKMVQKRAKQVTSIEESAVVDARNGTEKRQSNASSAADGDSGRGDSLRSWASRRSGRPSVVTMCWEQPRDGIKQSQHQLLLRLATTQPS</sequence>
<keyword evidence="2" id="KW-1185">Reference proteome</keyword>
<protein>
    <submittedName>
        <fullName evidence="3">G-protein coupled receptors family 1 profile domain-containing protein</fullName>
    </submittedName>
</protein>